<evidence type="ECO:0000313" key="5">
    <source>
        <dbReference type="EMBL" id="KAJ3057062.1"/>
    </source>
</evidence>
<evidence type="ECO:0000256" key="4">
    <source>
        <dbReference type="SAM" id="MobiDB-lite"/>
    </source>
</evidence>
<evidence type="ECO:0000313" key="6">
    <source>
        <dbReference type="Proteomes" id="UP001212841"/>
    </source>
</evidence>
<keyword evidence="1" id="KW-0677">Repeat</keyword>
<dbReference type="SMART" id="SM00248">
    <property type="entry name" value="ANK"/>
    <property type="match status" value="4"/>
</dbReference>
<dbReference type="PROSITE" id="PS50297">
    <property type="entry name" value="ANK_REP_REGION"/>
    <property type="match status" value="1"/>
</dbReference>
<feature type="region of interest" description="Disordered" evidence="4">
    <location>
        <begin position="295"/>
        <end position="314"/>
    </location>
</feature>
<dbReference type="SUPFAM" id="SSF48403">
    <property type="entry name" value="Ankyrin repeat"/>
    <property type="match status" value="1"/>
</dbReference>
<evidence type="ECO:0000256" key="2">
    <source>
        <dbReference type="ARBA" id="ARBA00023043"/>
    </source>
</evidence>
<organism evidence="5 6">
    <name type="scientific">Rhizophlyctis rosea</name>
    <dbReference type="NCBI Taxonomy" id="64517"/>
    <lineage>
        <taxon>Eukaryota</taxon>
        <taxon>Fungi</taxon>
        <taxon>Fungi incertae sedis</taxon>
        <taxon>Chytridiomycota</taxon>
        <taxon>Chytridiomycota incertae sedis</taxon>
        <taxon>Chytridiomycetes</taxon>
        <taxon>Rhizophlyctidales</taxon>
        <taxon>Rhizophlyctidaceae</taxon>
        <taxon>Rhizophlyctis</taxon>
    </lineage>
</organism>
<dbReference type="EMBL" id="JADGJD010000012">
    <property type="protein sequence ID" value="KAJ3057062.1"/>
    <property type="molecule type" value="Genomic_DNA"/>
</dbReference>
<feature type="repeat" description="ANK" evidence="3">
    <location>
        <begin position="40"/>
        <end position="72"/>
    </location>
</feature>
<dbReference type="PROSITE" id="PS50088">
    <property type="entry name" value="ANK_REPEAT"/>
    <property type="match status" value="1"/>
</dbReference>
<dbReference type="PANTHER" id="PTHR24198">
    <property type="entry name" value="ANKYRIN REPEAT AND PROTEIN KINASE DOMAIN-CONTAINING PROTEIN"/>
    <property type="match status" value="1"/>
</dbReference>
<reference evidence="5" key="1">
    <citation type="submission" date="2020-05" db="EMBL/GenBank/DDBJ databases">
        <title>Phylogenomic resolution of chytrid fungi.</title>
        <authorList>
            <person name="Stajich J.E."/>
            <person name="Amses K."/>
            <person name="Simmons R."/>
            <person name="Seto K."/>
            <person name="Myers J."/>
            <person name="Bonds A."/>
            <person name="Quandt C.A."/>
            <person name="Barry K."/>
            <person name="Liu P."/>
            <person name="Grigoriev I."/>
            <person name="Longcore J.E."/>
            <person name="James T.Y."/>
        </authorList>
    </citation>
    <scope>NUCLEOTIDE SEQUENCE</scope>
    <source>
        <strain evidence="5">JEL0318</strain>
    </source>
</reference>
<name>A0AAD5SJY3_9FUNG</name>
<keyword evidence="6" id="KW-1185">Reference proteome</keyword>
<dbReference type="Gene3D" id="1.25.40.20">
    <property type="entry name" value="Ankyrin repeat-containing domain"/>
    <property type="match status" value="1"/>
</dbReference>
<evidence type="ECO:0000256" key="3">
    <source>
        <dbReference type="PROSITE-ProRule" id="PRU00023"/>
    </source>
</evidence>
<sequence>MSRINPIHLAIANPSLPILHLLLSNPQHLSLINEPDVNNDEFTPLHHAVAENLPEFVSVLVANGADVRAVDAEGRTPLLIAAQGDFAGCANALVDGIREQGGEDLLKEVVGICGKDGVDSLGHAVVSGSIAVVEILLSAGLDGGMKRVESSKHTNIARPATHNVSVSIRPETRTIWTQTDSYIVPPSSDTSIPAHVHTAATKSVKANNNTTRPLASVSATDLFGALRSLRNITKTRPSNIPPPPPQPPVLSFDDSVLVTKAVKGSDLKRRHTILHPMSTSPSTMDSLIKELEGVLKSRKSKSQPKVEVASDDDSAPAVAALAAEPATSSLAASPSSDVVLVTVDRSEVEVVVKQPAVDGVEVEWECL</sequence>
<dbReference type="InterPro" id="IPR002110">
    <property type="entry name" value="Ankyrin_rpt"/>
</dbReference>
<dbReference type="Pfam" id="PF12796">
    <property type="entry name" value="Ank_2"/>
    <property type="match status" value="1"/>
</dbReference>
<gene>
    <name evidence="5" type="ORF">HK097_001031</name>
</gene>
<comment type="caution">
    <text evidence="5">The sequence shown here is derived from an EMBL/GenBank/DDBJ whole genome shotgun (WGS) entry which is preliminary data.</text>
</comment>
<dbReference type="InterPro" id="IPR036770">
    <property type="entry name" value="Ankyrin_rpt-contain_sf"/>
</dbReference>
<evidence type="ECO:0008006" key="7">
    <source>
        <dbReference type="Google" id="ProtNLM"/>
    </source>
</evidence>
<accession>A0AAD5SJY3</accession>
<dbReference type="AlphaFoldDB" id="A0AAD5SJY3"/>
<proteinExistence type="predicted"/>
<dbReference type="Proteomes" id="UP001212841">
    <property type="component" value="Unassembled WGS sequence"/>
</dbReference>
<keyword evidence="2 3" id="KW-0040">ANK repeat</keyword>
<dbReference type="PANTHER" id="PTHR24198:SF165">
    <property type="entry name" value="ANKYRIN REPEAT-CONTAINING PROTEIN-RELATED"/>
    <property type="match status" value="1"/>
</dbReference>
<protein>
    <recommendedName>
        <fullName evidence="7">Ankyrin</fullName>
    </recommendedName>
</protein>
<evidence type="ECO:0000256" key="1">
    <source>
        <dbReference type="ARBA" id="ARBA00022737"/>
    </source>
</evidence>